<comment type="caution">
    <text evidence="2">The sequence shown here is derived from an EMBL/GenBank/DDBJ whole genome shotgun (WGS) entry which is preliminary data.</text>
</comment>
<name>A0A3D9Z5N5_9HYPH</name>
<evidence type="ECO:0000313" key="3">
    <source>
        <dbReference type="Proteomes" id="UP000256900"/>
    </source>
</evidence>
<dbReference type="AlphaFoldDB" id="A0A3D9Z5N5"/>
<reference evidence="2 3" key="1">
    <citation type="submission" date="2018-08" db="EMBL/GenBank/DDBJ databases">
        <title>Genomic Encyclopedia of Type Strains, Phase IV (KMG-IV): sequencing the most valuable type-strain genomes for metagenomic binning, comparative biology and taxonomic classification.</title>
        <authorList>
            <person name="Goeker M."/>
        </authorList>
    </citation>
    <scope>NUCLEOTIDE SEQUENCE [LARGE SCALE GENOMIC DNA]</scope>
    <source>
        <strain evidence="2 3">BW863</strain>
    </source>
</reference>
<accession>A0A3D9Z5N5</accession>
<evidence type="ECO:0000313" key="2">
    <source>
        <dbReference type="EMBL" id="REF89560.1"/>
    </source>
</evidence>
<feature type="domain" description="GTPase-associated system helical" evidence="1">
    <location>
        <begin position="4"/>
        <end position="154"/>
    </location>
</feature>
<evidence type="ECO:0000259" key="1">
    <source>
        <dbReference type="Pfam" id="PF19994"/>
    </source>
</evidence>
<dbReference type="OrthoDB" id="6637879at2"/>
<dbReference type="Pfam" id="PF19994">
    <property type="entry name" value="GASH"/>
    <property type="match status" value="2"/>
</dbReference>
<feature type="domain" description="GTPase-associated system helical" evidence="1">
    <location>
        <begin position="173"/>
        <end position="330"/>
    </location>
</feature>
<dbReference type="RefSeq" id="WP_129396407.1">
    <property type="nucleotide sequence ID" value="NZ_CP025086.1"/>
</dbReference>
<organism evidence="2 3">
    <name type="scientific">Methylovirgula ligni</name>
    <dbReference type="NCBI Taxonomy" id="569860"/>
    <lineage>
        <taxon>Bacteria</taxon>
        <taxon>Pseudomonadati</taxon>
        <taxon>Pseudomonadota</taxon>
        <taxon>Alphaproteobacteria</taxon>
        <taxon>Hyphomicrobiales</taxon>
        <taxon>Beijerinckiaceae</taxon>
        <taxon>Methylovirgula</taxon>
    </lineage>
</organism>
<gene>
    <name evidence="2" type="ORF">DES32_0785</name>
</gene>
<sequence>MADVATHVRIFEPDPSDDFVTKRLAIVDDLADKFIENNDVDALISIVQGIANACLKGGSMPESLTVLVEAAVREQSTSFVRTGNELQLLALAMLALDKVIAGAEPDRSSISIYDLLAFSTWLALGFQPVRAEPKIEALRSELLGNARSLCLRSAARSRERLVVDDIKLDKFAQDSADAAPKLTAAINPPIHALQENAILDREEIDFLWWALSDYSTLAEARLSTLSPPVAALAAGVEAAEKLRRIPAEAHKHIVLRHVRQHPPLTLSGLIENIGANREIFASTYENASVRKFPEVFGLLAALDQGQAAKGPAEKLSLEDWAVRALLEAGLLHIVGLLPGAKV</sequence>
<keyword evidence="3" id="KW-1185">Reference proteome</keyword>
<protein>
    <recommendedName>
        <fullName evidence="1">GTPase-associated system helical domain-containing protein</fullName>
    </recommendedName>
</protein>
<dbReference type="Proteomes" id="UP000256900">
    <property type="component" value="Unassembled WGS sequence"/>
</dbReference>
<dbReference type="EMBL" id="QUMO01000001">
    <property type="protein sequence ID" value="REF89560.1"/>
    <property type="molecule type" value="Genomic_DNA"/>
</dbReference>
<proteinExistence type="predicted"/>
<dbReference type="InterPro" id="IPR045523">
    <property type="entry name" value="GASH"/>
</dbReference>